<evidence type="ECO:0000313" key="2">
    <source>
        <dbReference type="Proteomes" id="UP001501353"/>
    </source>
</evidence>
<comment type="caution">
    <text evidence="1">The sequence shown here is derived from an EMBL/GenBank/DDBJ whole genome shotgun (WGS) entry which is preliminary data.</text>
</comment>
<protein>
    <submittedName>
        <fullName evidence="1">Uncharacterized protein</fullName>
    </submittedName>
</protein>
<reference evidence="2" key="1">
    <citation type="journal article" date="2019" name="Int. J. Syst. Evol. Microbiol.">
        <title>The Global Catalogue of Microorganisms (GCM) 10K type strain sequencing project: providing services to taxonomists for standard genome sequencing and annotation.</title>
        <authorList>
            <consortium name="The Broad Institute Genomics Platform"/>
            <consortium name="The Broad Institute Genome Sequencing Center for Infectious Disease"/>
            <person name="Wu L."/>
            <person name="Ma J."/>
        </authorList>
    </citation>
    <scope>NUCLEOTIDE SEQUENCE [LARGE SCALE GENOMIC DNA]</scope>
    <source>
        <strain evidence="2">JCM 16673</strain>
    </source>
</reference>
<organism evidence="1 2">
    <name type="scientific">Actimicrobium antarcticum</name>
    <dbReference type="NCBI Taxonomy" id="1051899"/>
    <lineage>
        <taxon>Bacteria</taxon>
        <taxon>Pseudomonadati</taxon>
        <taxon>Pseudomonadota</taxon>
        <taxon>Betaproteobacteria</taxon>
        <taxon>Burkholderiales</taxon>
        <taxon>Oxalobacteraceae</taxon>
        <taxon>Actimicrobium</taxon>
    </lineage>
</organism>
<keyword evidence="2" id="KW-1185">Reference proteome</keyword>
<name>A0ABP7SVJ0_9BURK</name>
<evidence type="ECO:0000313" key="1">
    <source>
        <dbReference type="EMBL" id="GAA4017102.1"/>
    </source>
</evidence>
<sequence>MKGRNDERPVGLNIECPLSVTTSENNNCLKVQLDYPPSCIATKNTVGFNKLLLSVVFGGLRIGGCM</sequence>
<dbReference type="EMBL" id="BAAAZE010000005">
    <property type="protein sequence ID" value="GAA4017102.1"/>
    <property type="molecule type" value="Genomic_DNA"/>
</dbReference>
<dbReference type="Proteomes" id="UP001501353">
    <property type="component" value="Unassembled WGS sequence"/>
</dbReference>
<proteinExistence type="predicted"/>
<accession>A0ABP7SVJ0</accession>
<gene>
    <name evidence="1" type="ORF">GCM10022212_10670</name>
</gene>